<dbReference type="EMBL" id="JABBGA010000029">
    <property type="protein sequence ID" value="NML28567.1"/>
    <property type="molecule type" value="Genomic_DNA"/>
</dbReference>
<sequence>MMDGAMNGVADGHARALFSSAALFNFSAGITFLVGMPWFAALIGMQPVPADPLFWHFGAVLVLAFGWGYWRVSRDPVANRPIIHMGIVGKSLVVLAGYTDWALGNTNWPFVLLISGDAVYALLFAHYLRQRPVRAA</sequence>
<reference evidence="2 3" key="1">
    <citation type="submission" date="2020-04" db="EMBL/GenBank/DDBJ databases">
        <title>Zoogloea sp. G-4-1-14 isolated from soil.</title>
        <authorList>
            <person name="Dahal R.H."/>
        </authorList>
    </citation>
    <scope>NUCLEOTIDE SEQUENCE [LARGE SCALE GENOMIC DNA]</scope>
    <source>
        <strain evidence="2 3">G-4-1-14</strain>
    </source>
</reference>
<keyword evidence="1" id="KW-1133">Transmembrane helix</keyword>
<dbReference type="Proteomes" id="UP000580043">
    <property type="component" value="Unassembled WGS sequence"/>
</dbReference>
<feature type="transmembrane region" description="Helical" evidence="1">
    <location>
        <begin position="82"/>
        <end position="102"/>
    </location>
</feature>
<protein>
    <submittedName>
        <fullName evidence="2">Uncharacterized protein</fullName>
    </submittedName>
</protein>
<organism evidence="2 3">
    <name type="scientific">Zoogloea dura</name>
    <dbReference type="NCBI Taxonomy" id="2728840"/>
    <lineage>
        <taxon>Bacteria</taxon>
        <taxon>Pseudomonadati</taxon>
        <taxon>Pseudomonadota</taxon>
        <taxon>Betaproteobacteria</taxon>
        <taxon>Rhodocyclales</taxon>
        <taxon>Zoogloeaceae</taxon>
        <taxon>Zoogloea</taxon>
    </lineage>
</organism>
<dbReference type="AlphaFoldDB" id="A0A848G8P7"/>
<keyword evidence="1" id="KW-0812">Transmembrane</keyword>
<evidence type="ECO:0000313" key="2">
    <source>
        <dbReference type="EMBL" id="NML28567.1"/>
    </source>
</evidence>
<keyword evidence="1" id="KW-0472">Membrane</keyword>
<gene>
    <name evidence="2" type="ORF">HHL15_22655</name>
</gene>
<dbReference type="RefSeq" id="WP_169148093.1">
    <property type="nucleotide sequence ID" value="NZ_JABBGA010000029.1"/>
</dbReference>
<evidence type="ECO:0000256" key="1">
    <source>
        <dbReference type="SAM" id="Phobius"/>
    </source>
</evidence>
<comment type="caution">
    <text evidence="2">The sequence shown here is derived from an EMBL/GenBank/DDBJ whole genome shotgun (WGS) entry which is preliminary data.</text>
</comment>
<keyword evidence="3" id="KW-1185">Reference proteome</keyword>
<feature type="transmembrane region" description="Helical" evidence="1">
    <location>
        <begin position="21"/>
        <end position="41"/>
    </location>
</feature>
<feature type="transmembrane region" description="Helical" evidence="1">
    <location>
        <begin position="53"/>
        <end position="70"/>
    </location>
</feature>
<evidence type="ECO:0000313" key="3">
    <source>
        <dbReference type="Proteomes" id="UP000580043"/>
    </source>
</evidence>
<proteinExistence type="predicted"/>
<name>A0A848G8P7_9RHOO</name>
<accession>A0A848G8P7</accession>
<feature type="transmembrane region" description="Helical" evidence="1">
    <location>
        <begin position="108"/>
        <end position="128"/>
    </location>
</feature>